<dbReference type="EMBL" id="QUNF01000012">
    <property type="protein sequence ID" value="REG86398.1"/>
    <property type="molecule type" value="Genomic_DNA"/>
</dbReference>
<keyword evidence="1" id="KW-1133">Transmembrane helix</keyword>
<dbReference type="RefSeq" id="WP_086541184.1">
    <property type="nucleotide sequence ID" value="NZ_MSSW01000019.1"/>
</dbReference>
<accession>A0A3E0DU12</accession>
<dbReference type="Proteomes" id="UP000256405">
    <property type="component" value="Unassembled WGS sequence"/>
</dbReference>
<name>A0A3E0DU12_9BACT</name>
<feature type="transmembrane region" description="Helical" evidence="1">
    <location>
        <begin position="69"/>
        <end position="88"/>
    </location>
</feature>
<keyword evidence="1" id="KW-0812">Transmembrane</keyword>
<feature type="transmembrane region" description="Helical" evidence="1">
    <location>
        <begin position="39"/>
        <end position="57"/>
    </location>
</feature>
<evidence type="ECO:0000256" key="1">
    <source>
        <dbReference type="SAM" id="Phobius"/>
    </source>
</evidence>
<protein>
    <submittedName>
        <fullName evidence="2">Putative membrane protein</fullName>
    </submittedName>
</protein>
<evidence type="ECO:0000313" key="3">
    <source>
        <dbReference type="Proteomes" id="UP000256405"/>
    </source>
</evidence>
<dbReference type="InterPro" id="IPR018750">
    <property type="entry name" value="DUF2306_membrane"/>
</dbReference>
<gene>
    <name evidence="2" type="ORF">C8N25_112102</name>
</gene>
<proteinExistence type="predicted"/>
<organism evidence="2 3">
    <name type="scientific">Algoriphagus antarcticus</name>
    <dbReference type="NCBI Taxonomy" id="238540"/>
    <lineage>
        <taxon>Bacteria</taxon>
        <taxon>Pseudomonadati</taxon>
        <taxon>Bacteroidota</taxon>
        <taxon>Cytophagia</taxon>
        <taxon>Cytophagales</taxon>
        <taxon>Cyclobacteriaceae</taxon>
        <taxon>Algoriphagus</taxon>
    </lineage>
</organism>
<feature type="transmembrane region" description="Helical" evidence="1">
    <location>
        <begin position="100"/>
        <end position="117"/>
    </location>
</feature>
<dbReference type="OrthoDB" id="6385003at2"/>
<dbReference type="Pfam" id="PF10067">
    <property type="entry name" value="DUF2306"/>
    <property type="match status" value="1"/>
</dbReference>
<evidence type="ECO:0000313" key="2">
    <source>
        <dbReference type="EMBL" id="REG86398.1"/>
    </source>
</evidence>
<keyword evidence="3" id="KW-1185">Reference proteome</keyword>
<dbReference type="AlphaFoldDB" id="A0A3E0DU12"/>
<comment type="caution">
    <text evidence="2">The sequence shown here is derived from an EMBL/GenBank/DDBJ whole genome shotgun (WGS) entry which is preliminary data.</text>
</comment>
<feature type="transmembrane region" description="Helical" evidence="1">
    <location>
        <begin position="6"/>
        <end position="27"/>
    </location>
</feature>
<sequence length="129" mass="14834">MSYEYLMYFHLLTVVPCIFLGGFLLLARKGGEVHRKLGMVYMSLMMITAFIAMFIQAQLGPMLFNHFGYIHLFCLLVFWTVPTALIAIKKRKIKTHQRKMILLYVGAIILAGGFTLMPGRYLHHLFFGA</sequence>
<keyword evidence="1" id="KW-0472">Membrane</keyword>
<reference evidence="2 3" key="1">
    <citation type="submission" date="2018-08" db="EMBL/GenBank/DDBJ databases">
        <title>Genomic Encyclopedia of Archaeal and Bacterial Type Strains, Phase II (KMG-II): from individual species to whole genera.</title>
        <authorList>
            <person name="Goeker M."/>
        </authorList>
    </citation>
    <scope>NUCLEOTIDE SEQUENCE [LARGE SCALE GENOMIC DNA]</scope>
    <source>
        <strain evidence="2 3">DSM 15986</strain>
    </source>
</reference>